<sequence>MKILSRISLTLTAFSVILSVASGIAIPASGIERGEAAPTDTQAVDVDARKVLCENPLGESQRLTTKLRTAVVDPDAYELIDELKFTYTQYGLYRLLILYQ</sequence>
<name>A0ABR3F8N6_9AGAR</name>
<evidence type="ECO:0000256" key="1">
    <source>
        <dbReference type="SAM" id="SignalP"/>
    </source>
</evidence>
<reference evidence="2 3" key="1">
    <citation type="submission" date="2024-02" db="EMBL/GenBank/DDBJ databases">
        <title>A draft genome for the cacao thread blight pathogen Marasmius crinis-equi.</title>
        <authorList>
            <person name="Cohen S.P."/>
            <person name="Baruah I.K."/>
            <person name="Amoako-Attah I."/>
            <person name="Bukari Y."/>
            <person name="Meinhardt L.W."/>
            <person name="Bailey B.A."/>
        </authorList>
    </citation>
    <scope>NUCLEOTIDE SEQUENCE [LARGE SCALE GENOMIC DNA]</scope>
    <source>
        <strain evidence="2 3">GH-76</strain>
    </source>
</reference>
<gene>
    <name evidence="2" type="ORF">V5O48_010324</name>
</gene>
<feature type="signal peptide" evidence="1">
    <location>
        <begin position="1"/>
        <end position="23"/>
    </location>
</feature>
<dbReference type="EMBL" id="JBAHYK010000738">
    <property type="protein sequence ID" value="KAL0571631.1"/>
    <property type="molecule type" value="Genomic_DNA"/>
</dbReference>
<proteinExistence type="predicted"/>
<accession>A0ABR3F8N6</accession>
<comment type="caution">
    <text evidence="2">The sequence shown here is derived from an EMBL/GenBank/DDBJ whole genome shotgun (WGS) entry which is preliminary data.</text>
</comment>
<keyword evidence="1" id="KW-0732">Signal</keyword>
<evidence type="ECO:0000313" key="3">
    <source>
        <dbReference type="Proteomes" id="UP001465976"/>
    </source>
</evidence>
<feature type="chain" id="PRO_5045554690" evidence="1">
    <location>
        <begin position="24"/>
        <end position="100"/>
    </location>
</feature>
<keyword evidence="3" id="KW-1185">Reference proteome</keyword>
<evidence type="ECO:0000313" key="2">
    <source>
        <dbReference type="EMBL" id="KAL0571631.1"/>
    </source>
</evidence>
<protein>
    <submittedName>
        <fullName evidence="2">Uncharacterized protein</fullName>
    </submittedName>
</protein>
<dbReference type="Proteomes" id="UP001465976">
    <property type="component" value="Unassembled WGS sequence"/>
</dbReference>
<organism evidence="2 3">
    <name type="scientific">Marasmius crinis-equi</name>
    <dbReference type="NCBI Taxonomy" id="585013"/>
    <lineage>
        <taxon>Eukaryota</taxon>
        <taxon>Fungi</taxon>
        <taxon>Dikarya</taxon>
        <taxon>Basidiomycota</taxon>
        <taxon>Agaricomycotina</taxon>
        <taxon>Agaricomycetes</taxon>
        <taxon>Agaricomycetidae</taxon>
        <taxon>Agaricales</taxon>
        <taxon>Marasmiineae</taxon>
        <taxon>Marasmiaceae</taxon>
        <taxon>Marasmius</taxon>
    </lineage>
</organism>